<feature type="transmembrane region" description="Helical" evidence="5">
    <location>
        <begin position="63"/>
        <end position="80"/>
    </location>
</feature>
<feature type="domain" description="STAS" evidence="6">
    <location>
        <begin position="454"/>
        <end position="565"/>
    </location>
</feature>
<dbReference type="Pfam" id="PF00916">
    <property type="entry name" value="Sulfate_transp"/>
    <property type="match status" value="1"/>
</dbReference>
<name>A0ABU4XSY7_9HYPH</name>
<reference evidence="7 8" key="1">
    <citation type="submission" date="2023-08" db="EMBL/GenBank/DDBJ databases">
        <title>Implementing the SeqCode for naming new Mesorhizobium species isolated from Vachellia karroo root nodules.</title>
        <authorList>
            <person name="Van Lill M."/>
        </authorList>
    </citation>
    <scope>NUCLEOTIDE SEQUENCE [LARGE SCALE GENOMIC DNA]</scope>
    <source>
        <strain evidence="7 8">VK24D</strain>
    </source>
</reference>
<feature type="transmembrane region" description="Helical" evidence="5">
    <location>
        <begin position="148"/>
        <end position="168"/>
    </location>
</feature>
<dbReference type="PANTHER" id="PTHR11814">
    <property type="entry name" value="SULFATE TRANSPORTER"/>
    <property type="match status" value="1"/>
</dbReference>
<dbReference type="InterPro" id="IPR011547">
    <property type="entry name" value="SLC26A/SulP_dom"/>
</dbReference>
<feature type="transmembrane region" description="Helical" evidence="5">
    <location>
        <begin position="337"/>
        <end position="357"/>
    </location>
</feature>
<dbReference type="Proteomes" id="UP001287059">
    <property type="component" value="Unassembled WGS sequence"/>
</dbReference>
<comment type="subcellular location">
    <subcellularLocation>
        <location evidence="1">Membrane</location>
        <topology evidence="1">Multi-pass membrane protein</topology>
    </subcellularLocation>
</comment>
<evidence type="ECO:0000256" key="5">
    <source>
        <dbReference type="SAM" id="Phobius"/>
    </source>
</evidence>
<keyword evidence="3 5" id="KW-1133">Transmembrane helix</keyword>
<gene>
    <name evidence="7" type="ORF">RFN28_04945</name>
</gene>
<dbReference type="CDD" id="cd07042">
    <property type="entry name" value="STAS_SulP_like_sulfate_transporter"/>
    <property type="match status" value="1"/>
</dbReference>
<keyword evidence="4 5" id="KW-0472">Membrane</keyword>
<keyword evidence="8" id="KW-1185">Reference proteome</keyword>
<feature type="transmembrane region" description="Helical" evidence="5">
    <location>
        <begin position="393"/>
        <end position="421"/>
    </location>
</feature>
<dbReference type="Pfam" id="PF01740">
    <property type="entry name" value="STAS"/>
    <property type="match status" value="1"/>
</dbReference>
<sequence length="577" mass="60099">MDQLPRAEAASAMNWTSWLPLRALSGWTAKDFNGDLAAGITLAAIAIPEQMATARLGGFGPEIGFFAFAAGSLAFALFGANRHLSVGADSTITPLFAGGLALIAASGSQHYLALAAMLALMVGLLVALSGIFRLGWIADLLSVPVTTGFLAGISVHIVVSQLPGLLGLPPESGETVRRIGEIVASLHLANPWSATLGLGVFALVFIAERISARIPAALIGMVLATLAVIVFDLKNRGVELLGILPNGLPTPGMPTVDFQDAQALVPLALLIAIVVMVQTAATSRSFVPQDGEVPDVNRDFVGVGAGSIVAGLFGAFAVNSSPPRTAIVAQTGGHSQLSGLIATAIVLALGAFGGGLLANVPQAALAGVLMFVAQHILRWQVFANVYRQAPVEFALILITMVAIVVLPIETGVAIGIGLSLLHGIWGSTRTEPIELAQVPGTSVWWPPNGSGTGEQHPGVLVAAFQAPLSFVNADRFKRGLRGLIDARSEDVKLVVLEASNIVEIDYTAAQTLIDAIHHCRDKGAVFAIARMESLRAQAALKRFGIADLVGPQRIFHSVDAAIRALGPEQPQQQDKVQ</sequence>
<organism evidence="7 8">
    <name type="scientific">Mesorhizobium album</name>
    <dbReference type="NCBI Taxonomy" id="3072314"/>
    <lineage>
        <taxon>Bacteria</taxon>
        <taxon>Pseudomonadati</taxon>
        <taxon>Pseudomonadota</taxon>
        <taxon>Alphaproteobacteria</taxon>
        <taxon>Hyphomicrobiales</taxon>
        <taxon>Phyllobacteriaceae</taxon>
        <taxon>Mesorhizobium</taxon>
    </lineage>
</organism>
<dbReference type="InterPro" id="IPR002645">
    <property type="entry name" value="STAS_dom"/>
</dbReference>
<dbReference type="InterPro" id="IPR001902">
    <property type="entry name" value="SLC26A/SulP_fam"/>
</dbReference>
<proteinExistence type="predicted"/>
<dbReference type="EMBL" id="JAVIIW010000004">
    <property type="protein sequence ID" value="MDX8477827.1"/>
    <property type="molecule type" value="Genomic_DNA"/>
</dbReference>
<evidence type="ECO:0000313" key="8">
    <source>
        <dbReference type="Proteomes" id="UP001287059"/>
    </source>
</evidence>
<feature type="transmembrane region" description="Helical" evidence="5">
    <location>
        <begin position="214"/>
        <end position="231"/>
    </location>
</feature>
<feature type="transmembrane region" description="Helical" evidence="5">
    <location>
        <begin position="299"/>
        <end position="317"/>
    </location>
</feature>
<evidence type="ECO:0000259" key="6">
    <source>
        <dbReference type="PROSITE" id="PS50801"/>
    </source>
</evidence>
<evidence type="ECO:0000256" key="1">
    <source>
        <dbReference type="ARBA" id="ARBA00004141"/>
    </source>
</evidence>
<comment type="caution">
    <text evidence="7">The sequence shown here is derived from an EMBL/GenBank/DDBJ whole genome shotgun (WGS) entry which is preliminary data.</text>
</comment>
<evidence type="ECO:0000313" key="7">
    <source>
        <dbReference type="EMBL" id="MDX8477827.1"/>
    </source>
</evidence>
<dbReference type="SUPFAM" id="SSF52091">
    <property type="entry name" value="SpoIIaa-like"/>
    <property type="match status" value="1"/>
</dbReference>
<protein>
    <submittedName>
        <fullName evidence="7">SulP family inorganic anion transporter</fullName>
    </submittedName>
</protein>
<dbReference type="Gene3D" id="3.30.750.24">
    <property type="entry name" value="STAS domain"/>
    <property type="match status" value="1"/>
</dbReference>
<evidence type="ECO:0000256" key="4">
    <source>
        <dbReference type="ARBA" id="ARBA00023136"/>
    </source>
</evidence>
<feature type="transmembrane region" description="Helical" evidence="5">
    <location>
        <begin position="188"/>
        <end position="207"/>
    </location>
</feature>
<feature type="transmembrane region" description="Helical" evidence="5">
    <location>
        <begin position="263"/>
        <end position="287"/>
    </location>
</feature>
<feature type="transmembrane region" description="Helical" evidence="5">
    <location>
        <begin position="111"/>
        <end position="136"/>
    </location>
</feature>
<evidence type="ECO:0000256" key="3">
    <source>
        <dbReference type="ARBA" id="ARBA00022989"/>
    </source>
</evidence>
<accession>A0ABU4XSY7</accession>
<evidence type="ECO:0000256" key="2">
    <source>
        <dbReference type="ARBA" id="ARBA00022692"/>
    </source>
</evidence>
<dbReference type="PROSITE" id="PS50801">
    <property type="entry name" value="STAS"/>
    <property type="match status" value="1"/>
</dbReference>
<keyword evidence="2 5" id="KW-0812">Transmembrane</keyword>
<dbReference type="InterPro" id="IPR036513">
    <property type="entry name" value="STAS_dom_sf"/>
</dbReference>